<proteinExistence type="predicted"/>
<dbReference type="AlphaFoldDB" id="A0A432YV83"/>
<sequence>MSKASFKALTEPLNYEGEDRKVGFELEFSGLTLEQTVDVLQQELPGELVSVSKAEQKIEVNGLGSFNVEIDWDYLKRKAKAEGGDESAWVRELGSLAENLVPIEIVCPPLSLKQCEQLLPLTEALRKAGAKGTDESWIAAYGVHINPEVPSLDANVLLRYLQAFSLLQWWLVEAHRVDTTRKLSPYIDKYPEAYTRLLVTQHEVTQEQLIDDYLKHNATRNRALDMLPLFAFLDEEKVMAAVDDNKINARPTFHYRLPNCQLEHPDWQLTEPWKMWWVVDALADDQQALDYWKQAFKDAERPLMGVSEKDWKKRLEQWLQDREWL</sequence>
<dbReference type="InterPro" id="IPR022025">
    <property type="entry name" value="Amidoligase_2"/>
</dbReference>
<keyword evidence="2" id="KW-1185">Reference proteome</keyword>
<name>A0A432YV83_9GAMM</name>
<evidence type="ECO:0000313" key="2">
    <source>
        <dbReference type="Proteomes" id="UP000288058"/>
    </source>
</evidence>
<dbReference type="OrthoDB" id="5597599at2"/>
<reference evidence="2" key="1">
    <citation type="journal article" date="2018" name="Front. Microbiol.">
        <title>Genome-Based Analysis Reveals the Taxonomy and Diversity of the Family Idiomarinaceae.</title>
        <authorList>
            <person name="Liu Y."/>
            <person name="Lai Q."/>
            <person name="Shao Z."/>
        </authorList>
    </citation>
    <scope>NUCLEOTIDE SEQUENCE [LARGE SCALE GENOMIC DNA]</scope>
    <source>
        <strain evidence="2">R22</strain>
    </source>
</reference>
<evidence type="ECO:0000313" key="1">
    <source>
        <dbReference type="EMBL" id="RUO67222.1"/>
    </source>
</evidence>
<dbReference type="EMBL" id="PIQC01000007">
    <property type="protein sequence ID" value="RUO67222.1"/>
    <property type="molecule type" value="Genomic_DNA"/>
</dbReference>
<comment type="caution">
    <text evidence="1">The sequence shown here is derived from an EMBL/GenBank/DDBJ whole genome shotgun (WGS) entry which is preliminary data.</text>
</comment>
<evidence type="ECO:0008006" key="3">
    <source>
        <dbReference type="Google" id="ProtNLM"/>
    </source>
</evidence>
<accession>A0A432YV83</accession>
<gene>
    <name evidence="1" type="ORF">CWI78_10255</name>
</gene>
<dbReference type="Pfam" id="PF12224">
    <property type="entry name" value="Amidoligase_2"/>
    <property type="match status" value="1"/>
</dbReference>
<dbReference type="RefSeq" id="WP_126782773.1">
    <property type="nucleotide sequence ID" value="NZ_PIQC01000007.1"/>
</dbReference>
<organism evidence="1 2">
    <name type="scientific">Idiomarina ramblicola</name>
    <dbReference type="NCBI Taxonomy" id="263724"/>
    <lineage>
        <taxon>Bacteria</taxon>
        <taxon>Pseudomonadati</taxon>
        <taxon>Pseudomonadota</taxon>
        <taxon>Gammaproteobacteria</taxon>
        <taxon>Alteromonadales</taxon>
        <taxon>Idiomarinaceae</taxon>
        <taxon>Idiomarina</taxon>
    </lineage>
</organism>
<protein>
    <recommendedName>
        <fullName evidence="3">Amidoligase enzyme</fullName>
    </recommendedName>
</protein>
<dbReference type="Proteomes" id="UP000288058">
    <property type="component" value="Unassembled WGS sequence"/>
</dbReference>